<evidence type="ECO:0000256" key="5">
    <source>
        <dbReference type="ARBA" id="ARBA00022801"/>
    </source>
</evidence>
<dbReference type="Proteomes" id="UP001172457">
    <property type="component" value="Chromosome 2"/>
</dbReference>
<dbReference type="EMBL" id="JARYMX010000002">
    <property type="protein sequence ID" value="KAJ9562007.1"/>
    <property type="molecule type" value="Genomic_DNA"/>
</dbReference>
<dbReference type="InterPro" id="IPR043502">
    <property type="entry name" value="DNA/RNA_pol_sf"/>
</dbReference>
<evidence type="ECO:0000256" key="2">
    <source>
        <dbReference type="ARBA" id="ARBA00022695"/>
    </source>
</evidence>
<evidence type="ECO:0000256" key="6">
    <source>
        <dbReference type="ARBA" id="ARBA00022918"/>
    </source>
</evidence>
<keyword evidence="6" id="KW-0695">RNA-directed DNA polymerase</keyword>
<evidence type="ECO:0000259" key="8">
    <source>
        <dbReference type="Pfam" id="PF17917"/>
    </source>
</evidence>
<organism evidence="9 10">
    <name type="scientific">Centaurea solstitialis</name>
    <name type="common">yellow star-thistle</name>
    <dbReference type="NCBI Taxonomy" id="347529"/>
    <lineage>
        <taxon>Eukaryota</taxon>
        <taxon>Viridiplantae</taxon>
        <taxon>Streptophyta</taxon>
        <taxon>Embryophyta</taxon>
        <taxon>Tracheophyta</taxon>
        <taxon>Spermatophyta</taxon>
        <taxon>Magnoliopsida</taxon>
        <taxon>eudicotyledons</taxon>
        <taxon>Gunneridae</taxon>
        <taxon>Pentapetalae</taxon>
        <taxon>asterids</taxon>
        <taxon>campanulids</taxon>
        <taxon>Asterales</taxon>
        <taxon>Asteraceae</taxon>
        <taxon>Carduoideae</taxon>
        <taxon>Cardueae</taxon>
        <taxon>Centaureinae</taxon>
        <taxon>Centaurea</taxon>
    </lineage>
</organism>
<name>A0AA38WIC8_9ASTR</name>
<sequence>MLFRNHELSSAVFDIAALKTRWEVTTISIYHFSLISITLLLIFGVVNRNRFFNEARRKYSTYDKEFYAIVRSLEYWRQYLLANEFILYSDHEALKYIQGQQKLNPRHAKWVEFLQAYAFVIRHKAGSSNTVADALSRRDVLLSEMKIQVRGFETFRDLY</sequence>
<dbReference type="PANTHER" id="PTHR35046">
    <property type="entry name" value="ZINC KNUCKLE (CCHC-TYPE) FAMILY PROTEIN"/>
    <property type="match status" value="1"/>
</dbReference>
<keyword evidence="1" id="KW-0808">Transferase</keyword>
<keyword evidence="7" id="KW-0472">Membrane</keyword>
<accession>A0AA38WIC8</accession>
<keyword evidence="2" id="KW-0548">Nucleotidyltransferase</keyword>
<keyword evidence="5" id="KW-0378">Hydrolase</keyword>
<protein>
    <recommendedName>
        <fullName evidence="8">Reverse transcriptase RNase H-like domain-containing protein</fullName>
    </recommendedName>
</protein>
<evidence type="ECO:0000313" key="9">
    <source>
        <dbReference type="EMBL" id="KAJ9562007.1"/>
    </source>
</evidence>
<feature type="domain" description="Reverse transcriptase RNase H-like" evidence="8">
    <location>
        <begin position="50"/>
        <end position="117"/>
    </location>
</feature>
<dbReference type="Pfam" id="PF17917">
    <property type="entry name" value="RT_RNaseH"/>
    <property type="match status" value="1"/>
</dbReference>
<evidence type="ECO:0000256" key="1">
    <source>
        <dbReference type="ARBA" id="ARBA00022679"/>
    </source>
</evidence>
<dbReference type="GO" id="GO:0003964">
    <property type="term" value="F:RNA-directed DNA polymerase activity"/>
    <property type="evidence" value="ECO:0007669"/>
    <property type="project" value="UniProtKB-KW"/>
</dbReference>
<dbReference type="GO" id="GO:0016787">
    <property type="term" value="F:hydrolase activity"/>
    <property type="evidence" value="ECO:0007669"/>
    <property type="project" value="UniProtKB-KW"/>
</dbReference>
<gene>
    <name evidence="9" type="ORF">OSB04_007167</name>
</gene>
<evidence type="ECO:0000256" key="7">
    <source>
        <dbReference type="SAM" id="Phobius"/>
    </source>
</evidence>
<dbReference type="InterPro" id="IPR041373">
    <property type="entry name" value="RT_RNaseH"/>
</dbReference>
<evidence type="ECO:0000256" key="4">
    <source>
        <dbReference type="ARBA" id="ARBA00022759"/>
    </source>
</evidence>
<proteinExistence type="predicted"/>
<reference evidence="9" key="1">
    <citation type="submission" date="2023-03" db="EMBL/GenBank/DDBJ databases">
        <title>Chromosome-scale reference genome and RAD-based genetic map of yellow starthistle (Centaurea solstitialis) reveal putative structural variation and QTLs associated with invader traits.</title>
        <authorList>
            <person name="Reatini B."/>
            <person name="Cang F.A."/>
            <person name="Jiang Q."/>
            <person name="Mckibben M.T.W."/>
            <person name="Barker M.S."/>
            <person name="Rieseberg L.H."/>
            <person name="Dlugosch K.M."/>
        </authorList>
    </citation>
    <scope>NUCLEOTIDE SEQUENCE</scope>
    <source>
        <strain evidence="9">CAN-66</strain>
        <tissue evidence="9">Leaf</tissue>
    </source>
</reference>
<evidence type="ECO:0000313" key="10">
    <source>
        <dbReference type="Proteomes" id="UP001172457"/>
    </source>
</evidence>
<keyword evidence="4" id="KW-0255">Endonuclease</keyword>
<evidence type="ECO:0000256" key="3">
    <source>
        <dbReference type="ARBA" id="ARBA00022722"/>
    </source>
</evidence>
<dbReference type="PANTHER" id="PTHR35046:SF26">
    <property type="entry name" value="RNA-DIRECTED DNA POLYMERASE"/>
    <property type="match status" value="1"/>
</dbReference>
<feature type="transmembrane region" description="Helical" evidence="7">
    <location>
        <begin position="27"/>
        <end position="47"/>
    </location>
</feature>
<keyword evidence="7" id="KW-0812">Transmembrane</keyword>
<dbReference type="GO" id="GO:0004519">
    <property type="term" value="F:endonuclease activity"/>
    <property type="evidence" value="ECO:0007669"/>
    <property type="project" value="UniProtKB-KW"/>
</dbReference>
<keyword evidence="10" id="KW-1185">Reference proteome</keyword>
<dbReference type="AlphaFoldDB" id="A0AA38WIC8"/>
<comment type="caution">
    <text evidence="9">The sequence shown here is derived from an EMBL/GenBank/DDBJ whole genome shotgun (WGS) entry which is preliminary data.</text>
</comment>
<keyword evidence="3" id="KW-0540">Nuclease</keyword>
<keyword evidence="7" id="KW-1133">Transmembrane helix</keyword>
<dbReference type="SUPFAM" id="SSF56672">
    <property type="entry name" value="DNA/RNA polymerases"/>
    <property type="match status" value="1"/>
</dbReference>
<dbReference type="CDD" id="cd09274">
    <property type="entry name" value="RNase_HI_RT_Ty3"/>
    <property type="match status" value="1"/>
</dbReference>